<keyword evidence="1" id="KW-0255">Endonuclease</keyword>
<protein>
    <submittedName>
        <fullName evidence="1">NgoPII restriction endonuclease</fullName>
        <ecNumber evidence="1">3.1.21.4</ecNumber>
    </submittedName>
</protein>
<accession>C2MAC8</accession>
<comment type="caution">
    <text evidence="1">The sequence shown here is derived from an EMBL/GenBank/DDBJ whole genome shotgun (WGS) entry which is preliminary data.</text>
</comment>
<keyword evidence="1" id="KW-0540">Nuclease</keyword>
<dbReference type="InterPro" id="IPR019046">
    <property type="entry name" value="Restrct_endonuc_II_NgoPII"/>
</dbReference>
<sequence length="288" mass="32473">MANIIDAICNITSLTSLELTSLSNSKNRANSMGESLEMFVKDLFAGSYNTSSSSKRTKLLANTFSYLGNQNNPPDAILLNGDALEIKKIESVSSFLALNSSYPKRQLHSSDPMLSTACRNCEEWTTKDLIYSVGFVKKNHLRALAMVYGDLYCADAETYTKIKRHIKEGVEQIEGIEFAQTKELGKVNRVDPLGITYLRVRGMWGIENPFTLFQDLYKIKEEDCFDLIAVVEENKYLSFDNRYKLESLSKSLKGLSIKDAKVREPNNPALLKNVKLITYSISHEYDAD</sequence>
<dbReference type="EC" id="3.1.21.4" evidence="1"/>
<dbReference type="Proteomes" id="UP000003303">
    <property type="component" value="Unassembled WGS sequence"/>
</dbReference>
<dbReference type="GO" id="GO:0009036">
    <property type="term" value="F:type II site-specific deoxyribonuclease activity"/>
    <property type="evidence" value="ECO:0007669"/>
    <property type="project" value="UniProtKB-EC"/>
</dbReference>
<reference evidence="1 2" key="1">
    <citation type="submission" date="2009-04" db="EMBL/GenBank/DDBJ databases">
        <authorList>
            <person name="Sebastian Y."/>
            <person name="Madupu R."/>
            <person name="Durkin A.S."/>
            <person name="Torralba M."/>
            <person name="Methe B."/>
            <person name="Sutton G.G."/>
            <person name="Strausberg R.L."/>
            <person name="Nelson K.E."/>
        </authorList>
    </citation>
    <scope>NUCLEOTIDE SEQUENCE [LARGE SCALE GENOMIC DNA]</scope>
    <source>
        <strain evidence="1 2">60-3</strain>
    </source>
</reference>
<dbReference type="REBASE" id="42391">
    <property type="entry name" value="Pue603ORF1201P"/>
</dbReference>
<dbReference type="GO" id="GO:0003677">
    <property type="term" value="F:DNA binding"/>
    <property type="evidence" value="ECO:0007669"/>
    <property type="project" value="InterPro"/>
</dbReference>
<organism evidence="1 2">
    <name type="scientific">Porphyromonas uenonis 60-3</name>
    <dbReference type="NCBI Taxonomy" id="596327"/>
    <lineage>
        <taxon>Bacteria</taxon>
        <taxon>Pseudomonadati</taxon>
        <taxon>Bacteroidota</taxon>
        <taxon>Bacteroidia</taxon>
        <taxon>Bacteroidales</taxon>
        <taxon>Porphyromonadaceae</taxon>
        <taxon>Porphyromonas</taxon>
    </lineage>
</organism>
<dbReference type="Pfam" id="PF09521">
    <property type="entry name" value="RE_NgoPII"/>
    <property type="match status" value="1"/>
</dbReference>
<gene>
    <name evidence="1" type="ORF">PORUE0001_1202</name>
</gene>
<dbReference type="eggNOG" id="ENOG502Z9W2">
    <property type="taxonomic scope" value="Bacteria"/>
</dbReference>
<evidence type="ECO:0000313" key="2">
    <source>
        <dbReference type="Proteomes" id="UP000003303"/>
    </source>
</evidence>
<dbReference type="EMBL" id="ACLR01000088">
    <property type="protein sequence ID" value="EEK17312.1"/>
    <property type="molecule type" value="Genomic_DNA"/>
</dbReference>
<keyword evidence="2" id="KW-1185">Reference proteome</keyword>
<dbReference type="GO" id="GO:0009307">
    <property type="term" value="P:DNA restriction-modification system"/>
    <property type="evidence" value="ECO:0007669"/>
    <property type="project" value="InterPro"/>
</dbReference>
<dbReference type="STRING" id="596327.PORUE0001_1202"/>
<dbReference type="OrthoDB" id="8610000at2"/>
<evidence type="ECO:0000313" key="1">
    <source>
        <dbReference type="EMBL" id="EEK17312.1"/>
    </source>
</evidence>
<dbReference type="AlphaFoldDB" id="C2MAC8"/>
<name>C2MAC8_9PORP</name>
<dbReference type="RefSeq" id="WP_007364887.1">
    <property type="nucleotide sequence ID" value="NZ_ACLR01000088.1"/>
</dbReference>
<keyword evidence="1" id="KW-0378">Hydrolase</keyword>
<proteinExistence type="predicted"/>